<evidence type="ECO:0000259" key="9">
    <source>
        <dbReference type="Pfam" id="PF12704"/>
    </source>
</evidence>
<keyword evidence="10" id="KW-0614">Plasmid</keyword>
<keyword evidence="3" id="KW-1003">Cell membrane</keyword>
<geneLocation type="plasmid" evidence="10 11">
    <name>pTT6-1</name>
</geneLocation>
<reference evidence="10" key="1">
    <citation type="submission" date="2021-02" db="EMBL/GenBank/DDBJ databases">
        <title>Skermanella TT6 skin isolate.</title>
        <authorList>
            <person name="Lee K."/>
            <person name="Ganzorig M."/>
        </authorList>
    </citation>
    <scope>NUCLEOTIDE SEQUENCE</scope>
    <source>
        <strain evidence="10">TT6</strain>
    </source>
</reference>
<evidence type="ECO:0000256" key="3">
    <source>
        <dbReference type="ARBA" id="ARBA00022475"/>
    </source>
</evidence>
<dbReference type="PANTHER" id="PTHR43738:SF1">
    <property type="entry name" value="HEMIN TRANSPORT SYSTEM PERMEASE PROTEIN HRTB-RELATED"/>
    <property type="match status" value="1"/>
</dbReference>
<keyword evidence="2" id="KW-0813">Transport</keyword>
<evidence type="ECO:0000259" key="8">
    <source>
        <dbReference type="Pfam" id="PF02687"/>
    </source>
</evidence>
<dbReference type="EMBL" id="CP067421">
    <property type="protein sequence ID" value="QQP92699.1"/>
    <property type="molecule type" value="Genomic_DNA"/>
</dbReference>
<dbReference type="Proteomes" id="UP000595197">
    <property type="component" value="Plasmid pTT6-1"/>
</dbReference>
<evidence type="ECO:0000256" key="4">
    <source>
        <dbReference type="ARBA" id="ARBA00022692"/>
    </source>
</evidence>
<comment type="subcellular location">
    <subcellularLocation>
        <location evidence="1">Cell membrane</location>
        <topology evidence="1">Multi-pass membrane protein</topology>
    </subcellularLocation>
</comment>
<evidence type="ECO:0000256" key="1">
    <source>
        <dbReference type="ARBA" id="ARBA00004651"/>
    </source>
</evidence>
<feature type="transmembrane region" description="Helical" evidence="7">
    <location>
        <begin position="316"/>
        <end position="337"/>
    </location>
</feature>
<feature type="transmembrane region" description="Helical" evidence="7">
    <location>
        <begin position="349"/>
        <end position="374"/>
    </location>
</feature>
<dbReference type="RefSeq" id="WP_201081813.1">
    <property type="nucleotide sequence ID" value="NZ_CP067421.1"/>
</dbReference>
<keyword evidence="11" id="KW-1185">Reference proteome</keyword>
<accession>A0ABX7BE68</accession>
<evidence type="ECO:0000256" key="6">
    <source>
        <dbReference type="ARBA" id="ARBA00023136"/>
    </source>
</evidence>
<keyword evidence="5 7" id="KW-1133">Transmembrane helix</keyword>
<dbReference type="InterPro" id="IPR003838">
    <property type="entry name" value="ABC3_permease_C"/>
</dbReference>
<dbReference type="InterPro" id="IPR051125">
    <property type="entry name" value="ABC-4/HrtB_transporter"/>
</dbReference>
<dbReference type="PANTHER" id="PTHR43738">
    <property type="entry name" value="ABC TRANSPORTER, MEMBRANE PROTEIN"/>
    <property type="match status" value="1"/>
</dbReference>
<evidence type="ECO:0000313" key="11">
    <source>
        <dbReference type="Proteomes" id="UP000595197"/>
    </source>
</evidence>
<evidence type="ECO:0000256" key="2">
    <source>
        <dbReference type="ARBA" id="ARBA00022448"/>
    </source>
</evidence>
<protein>
    <submittedName>
        <fullName evidence="10">ABC transporter permease</fullName>
    </submittedName>
</protein>
<keyword evidence="6 7" id="KW-0472">Membrane</keyword>
<sequence>MTGAPAPSGVSLARRSLTYEWRRYLAAVLAVAFSGLLVIVQLALLLGLFRTVTTVVDRSGADLWVGEAAVQSFDLARDMPERVEFRVRSQPGVERVERLLLGYADWRAPDGRRVTVTLVGLNVDEGSLAFPRTVPDGLRRALLRPGGVLVERADLGKLGLSEDGAGDSEINGRRVSVAGIVTGFRSVGGATIFTAEETFRSLTGSTDGGTSYLLVRLADGSDAATVQARLNRSGTGLFRAMTPEELSIMSQSYWLLESGTGVGFLFSTVLGLLVGVAITSQTLRAAILASLREYATLRALGIPLGALRAVVLEQSFWVGVAGLCITALGAAGVWWAAAAAEVSVAFTGWSILGTALFTMLVSLVSGLFSLGPLYRTEPAELLR</sequence>
<organism evidence="10 11">
    <name type="scientific">Skermanella cutis</name>
    <dbReference type="NCBI Taxonomy" id="2775420"/>
    <lineage>
        <taxon>Bacteria</taxon>
        <taxon>Pseudomonadati</taxon>
        <taxon>Pseudomonadota</taxon>
        <taxon>Alphaproteobacteria</taxon>
        <taxon>Rhodospirillales</taxon>
        <taxon>Azospirillaceae</taxon>
        <taxon>Skermanella</taxon>
    </lineage>
</organism>
<feature type="transmembrane region" description="Helical" evidence="7">
    <location>
        <begin position="253"/>
        <end position="278"/>
    </location>
</feature>
<dbReference type="Pfam" id="PF12704">
    <property type="entry name" value="MacB_PCD"/>
    <property type="match status" value="1"/>
</dbReference>
<gene>
    <name evidence="10" type="ORF">IGS68_29985</name>
</gene>
<feature type="domain" description="MacB-like periplasmic core" evidence="9">
    <location>
        <begin position="26"/>
        <end position="231"/>
    </location>
</feature>
<feature type="domain" description="ABC3 transporter permease C-terminal" evidence="8">
    <location>
        <begin position="267"/>
        <end position="378"/>
    </location>
</feature>
<dbReference type="InterPro" id="IPR005891">
    <property type="entry name" value="DevC"/>
</dbReference>
<keyword evidence="4 7" id="KW-0812">Transmembrane</keyword>
<proteinExistence type="predicted"/>
<evidence type="ECO:0000256" key="5">
    <source>
        <dbReference type="ARBA" id="ARBA00022989"/>
    </source>
</evidence>
<dbReference type="PIRSF" id="PIRSF031773">
    <property type="entry name" value="DevC"/>
    <property type="match status" value="1"/>
</dbReference>
<dbReference type="Pfam" id="PF02687">
    <property type="entry name" value="FtsX"/>
    <property type="match status" value="1"/>
</dbReference>
<feature type="transmembrane region" description="Helical" evidence="7">
    <location>
        <begin position="24"/>
        <end position="49"/>
    </location>
</feature>
<evidence type="ECO:0000256" key="7">
    <source>
        <dbReference type="SAM" id="Phobius"/>
    </source>
</evidence>
<name>A0ABX7BE68_9PROT</name>
<dbReference type="InterPro" id="IPR025857">
    <property type="entry name" value="MacB_PCD"/>
</dbReference>
<evidence type="ECO:0000313" key="10">
    <source>
        <dbReference type="EMBL" id="QQP92699.1"/>
    </source>
</evidence>